<dbReference type="EMBL" id="VAWE01000002">
    <property type="protein sequence ID" value="TLQ39336.1"/>
    <property type="molecule type" value="Genomic_DNA"/>
</dbReference>
<evidence type="ECO:0000313" key="9">
    <source>
        <dbReference type="EMBL" id="TLQ39336.1"/>
    </source>
</evidence>
<evidence type="ECO:0000256" key="5">
    <source>
        <dbReference type="ARBA" id="ARBA00038398"/>
    </source>
</evidence>
<accession>A0A5R9DTB3</accession>
<dbReference type="InterPro" id="IPR015422">
    <property type="entry name" value="PyrdxlP-dep_Trfase_small"/>
</dbReference>
<keyword evidence="4 7" id="KW-0663">Pyridoxal phosphate</keyword>
<comment type="cofactor">
    <cofactor evidence="1">
        <name>pyridoxal 5'-phosphate</name>
        <dbReference type="ChEBI" id="CHEBI:597326"/>
    </cofactor>
</comment>
<dbReference type="GO" id="GO:0000271">
    <property type="term" value="P:polysaccharide biosynthetic process"/>
    <property type="evidence" value="ECO:0007669"/>
    <property type="project" value="TreeGrafter"/>
</dbReference>
<feature type="modified residue" description="N6-(pyridoxal phosphate)lysine" evidence="7">
    <location>
        <position position="210"/>
    </location>
</feature>
<evidence type="ECO:0000256" key="4">
    <source>
        <dbReference type="ARBA" id="ARBA00022898"/>
    </source>
</evidence>
<evidence type="ECO:0000256" key="3">
    <source>
        <dbReference type="ARBA" id="ARBA00022679"/>
    </source>
</evidence>
<dbReference type="Gene3D" id="3.90.1150.10">
    <property type="entry name" value="Aspartate Aminotransferase, domain 1"/>
    <property type="match status" value="1"/>
</dbReference>
<dbReference type="PANTHER" id="PTHR30244:SF34">
    <property type="entry name" value="DTDP-4-AMINO-4,6-DIDEOXYGALACTOSE TRANSAMINASE"/>
    <property type="match status" value="1"/>
</dbReference>
<keyword evidence="3 9" id="KW-0808">Transferase</keyword>
<dbReference type="OrthoDB" id="9804264at2"/>
<comment type="similarity">
    <text evidence="5">Belongs to the DegT/DnrJ/EryC1 family. L-glutamine:2-deoxy-scyllo-inosose/scyllo-inosose aminotransferase subfamily.</text>
</comment>
<dbReference type="RefSeq" id="WP_138058148.1">
    <property type="nucleotide sequence ID" value="NZ_VAWE01000002.1"/>
</dbReference>
<name>A0A5R9DTB3_9ACTN</name>
<feature type="region of interest" description="Disordered" evidence="8">
    <location>
        <begin position="1"/>
        <end position="24"/>
    </location>
</feature>
<dbReference type="Pfam" id="PF01041">
    <property type="entry name" value="DegT_DnrJ_EryC1"/>
    <property type="match status" value="1"/>
</dbReference>
<dbReference type="InterPro" id="IPR015424">
    <property type="entry name" value="PyrdxlP-dep_Trfase"/>
</dbReference>
<evidence type="ECO:0000256" key="1">
    <source>
        <dbReference type="ARBA" id="ARBA00001933"/>
    </source>
</evidence>
<organism evidence="9 10">
    <name type="scientific">Streptomyces marianii</name>
    <dbReference type="NCBI Taxonomy" id="1817406"/>
    <lineage>
        <taxon>Bacteria</taxon>
        <taxon>Bacillati</taxon>
        <taxon>Actinomycetota</taxon>
        <taxon>Actinomycetes</taxon>
        <taxon>Kitasatosporales</taxon>
        <taxon>Streptomycetaceae</taxon>
        <taxon>Streptomyces</taxon>
    </lineage>
</organism>
<dbReference type="GO" id="GO:0030170">
    <property type="term" value="F:pyridoxal phosphate binding"/>
    <property type="evidence" value="ECO:0007669"/>
    <property type="project" value="TreeGrafter"/>
</dbReference>
<comment type="caution">
    <text evidence="9">The sequence shown here is derived from an EMBL/GenBank/DDBJ whole genome shotgun (WGS) entry which is preliminary data.</text>
</comment>
<reference evidence="9 10" key="1">
    <citation type="submission" date="2019-05" db="EMBL/GenBank/DDBJ databases">
        <title>Streptomyces marianii sp. nov., a novel marine actinomycete from southern coast of India.</title>
        <authorList>
            <person name="Iniyan A.M."/>
            <person name="Wink J."/>
            <person name="Ramprasad E."/>
            <person name="Ramana C.V."/>
            <person name="Bunk B."/>
            <person name="Sproer C."/>
            <person name="Joseph F.-J.R.S."/>
            <person name="Vincent S.G.P."/>
        </authorList>
    </citation>
    <scope>NUCLEOTIDE SEQUENCE [LARGE SCALE GENOMIC DNA]</scope>
    <source>
        <strain evidence="9 10">ICN19</strain>
    </source>
</reference>
<evidence type="ECO:0000256" key="7">
    <source>
        <dbReference type="PIRSR" id="PIRSR000390-2"/>
    </source>
</evidence>
<evidence type="ECO:0000256" key="2">
    <source>
        <dbReference type="ARBA" id="ARBA00022576"/>
    </source>
</evidence>
<dbReference type="Gene3D" id="3.40.640.10">
    <property type="entry name" value="Type I PLP-dependent aspartate aminotransferase-like (Major domain)"/>
    <property type="match status" value="1"/>
</dbReference>
<sequence length="401" mass="43986">MPTDATTVPRSRAPRRWPDEPAQGGWYTDAETAAAQKMLDESRSWRTGWRNKDLVAAFEEAFAQATRARHAIAFNGGGTALEMVLRCLEMQPGDQVVSCALNFVGTHLPVIHQGGDLVLAEPDPLTLNLDPADVEHRLTDRTRAIVVTHWNGLAADLRPFLDLAERHPHPHHGPPVVIVDAARAAGGITPAGLPVGAEGWATIFSFETKKLMTTFGQGGMVTTGDARLADRLRRLRTYGLSQEWGTNQQLSKIQAAVGLVQLGRLDEMNAARIARAHERTRLLHGIEHLTLPPELDGGRHLYYRYNLLVPASWAGAGRDALMELLADRYGLGSIINDPVTYTGHDYIRAHTDGQACPRAEALAARLLCPCLHPQIPADEEREICDAIRRATDEIARTFATT</sequence>
<feature type="active site" description="Proton acceptor" evidence="6">
    <location>
        <position position="210"/>
    </location>
</feature>
<evidence type="ECO:0000256" key="6">
    <source>
        <dbReference type="PIRSR" id="PIRSR000390-1"/>
    </source>
</evidence>
<keyword evidence="10" id="KW-1185">Reference proteome</keyword>
<keyword evidence="2 9" id="KW-0032">Aminotransferase</keyword>
<dbReference type="SUPFAM" id="SSF53383">
    <property type="entry name" value="PLP-dependent transferases"/>
    <property type="match status" value="1"/>
</dbReference>
<proteinExistence type="inferred from homology"/>
<gene>
    <name evidence="9" type="ORF">FEF34_38805</name>
</gene>
<evidence type="ECO:0000313" key="10">
    <source>
        <dbReference type="Proteomes" id="UP000305921"/>
    </source>
</evidence>
<dbReference type="PIRSF" id="PIRSF000390">
    <property type="entry name" value="PLP_StrS"/>
    <property type="match status" value="1"/>
</dbReference>
<dbReference type="AlphaFoldDB" id="A0A5R9DTB3"/>
<dbReference type="PANTHER" id="PTHR30244">
    <property type="entry name" value="TRANSAMINASE"/>
    <property type="match status" value="1"/>
</dbReference>
<dbReference type="Proteomes" id="UP000305921">
    <property type="component" value="Unassembled WGS sequence"/>
</dbReference>
<dbReference type="InterPro" id="IPR000653">
    <property type="entry name" value="DegT/StrS_aminotransferase"/>
</dbReference>
<dbReference type="GO" id="GO:0008483">
    <property type="term" value="F:transaminase activity"/>
    <property type="evidence" value="ECO:0007669"/>
    <property type="project" value="UniProtKB-KW"/>
</dbReference>
<protein>
    <submittedName>
        <fullName evidence="9">DegT/DnrJ/EryC1/StrS aminotransferase</fullName>
    </submittedName>
</protein>
<evidence type="ECO:0000256" key="8">
    <source>
        <dbReference type="SAM" id="MobiDB-lite"/>
    </source>
</evidence>
<dbReference type="InterPro" id="IPR015421">
    <property type="entry name" value="PyrdxlP-dep_Trfase_major"/>
</dbReference>